<dbReference type="GO" id="GO:0005507">
    <property type="term" value="F:copper ion binding"/>
    <property type="evidence" value="ECO:0007669"/>
    <property type="project" value="TreeGrafter"/>
</dbReference>
<evidence type="ECO:0000313" key="4">
    <source>
        <dbReference type="Proteomes" id="UP001146351"/>
    </source>
</evidence>
<dbReference type="EMBL" id="JAPQKO010000001">
    <property type="protein sequence ID" value="KAJ5184036.1"/>
    <property type="molecule type" value="Genomic_DNA"/>
</dbReference>
<keyword evidence="4" id="KW-1185">Reference proteome</keyword>
<sequence length="249" mass="26693">MAKELQTDPLLLEIACFNYDSAIHAAKGGADRIDYESGGLSPSTDVLARLKSELLIPIYAMVRPHSKSFVYSDSDFEIMKSTLLSLKEAGADGFVFGILENGPSPTFSVDVRRNKELVVLACGRPCTFHRAFDCIPESTWDEALGDIVECGFSSILTSGGPSGNCAVDCTQPLATLVQKKLPSLRSDPGSDGQIPNIIVGGGVRSANIAMLRRETDARFFHSSALSSIGESANKDEVRMMKMALDAAVP</sequence>
<dbReference type="Gene3D" id="3.20.20.380">
    <property type="entry name" value="Copper homeostasis (CutC) domain"/>
    <property type="match status" value="1"/>
</dbReference>
<comment type="caution">
    <text evidence="3">The sequence shown here is derived from an EMBL/GenBank/DDBJ whole genome shotgun (WGS) entry which is preliminary data.</text>
</comment>
<reference evidence="3" key="1">
    <citation type="submission" date="2022-11" db="EMBL/GenBank/DDBJ databases">
        <authorList>
            <person name="Petersen C."/>
        </authorList>
    </citation>
    <scope>NUCLEOTIDE SEQUENCE</scope>
    <source>
        <strain evidence="3">IBT 21917</strain>
    </source>
</reference>
<evidence type="ECO:0000256" key="1">
    <source>
        <dbReference type="ARBA" id="ARBA00007768"/>
    </source>
</evidence>
<evidence type="ECO:0000313" key="3">
    <source>
        <dbReference type="EMBL" id="KAJ5184036.1"/>
    </source>
</evidence>
<dbReference type="PANTHER" id="PTHR12598:SF0">
    <property type="entry name" value="COPPER HOMEOSTASIS PROTEIN CUTC HOMOLOG"/>
    <property type="match status" value="1"/>
</dbReference>
<dbReference type="InterPro" id="IPR005627">
    <property type="entry name" value="CutC-like"/>
</dbReference>
<evidence type="ECO:0000256" key="2">
    <source>
        <dbReference type="ARBA" id="ARBA00019014"/>
    </source>
</evidence>
<dbReference type="AlphaFoldDB" id="A0A9W9IY60"/>
<dbReference type="Pfam" id="PF03932">
    <property type="entry name" value="CutC"/>
    <property type="match status" value="1"/>
</dbReference>
<dbReference type="OrthoDB" id="7392499at2759"/>
<dbReference type="SUPFAM" id="SSF110395">
    <property type="entry name" value="CutC-like"/>
    <property type="match status" value="1"/>
</dbReference>
<protein>
    <recommendedName>
        <fullName evidence="2">Copper homeostasis protein cutC homolog</fullName>
    </recommendedName>
</protein>
<proteinExistence type="inferred from homology"/>
<dbReference type="InterPro" id="IPR036822">
    <property type="entry name" value="CutC-like_dom_sf"/>
</dbReference>
<dbReference type="PANTHER" id="PTHR12598">
    <property type="entry name" value="COPPER HOMEOSTASIS PROTEIN CUTC"/>
    <property type="match status" value="1"/>
</dbReference>
<reference evidence="3" key="2">
    <citation type="journal article" date="2023" name="IMA Fungus">
        <title>Comparative genomic study of the Penicillium genus elucidates a diverse pangenome and 15 lateral gene transfer events.</title>
        <authorList>
            <person name="Petersen C."/>
            <person name="Sorensen T."/>
            <person name="Nielsen M.R."/>
            <person name="Sondergaard T.E."/>
            <person name="Sorensen J.L."/>
            <person name="Fitzpatrick D.A."/>
            <person name="Frisvad J.C."/>
            <person name="Nielsen K.L."/>
        </authorList>
    </citation>
    <scope>NUCLEOTIDE SEQUENCE</scope>
    <source>
        <strain evidence="3">IBT 21917</strain>
    </source>
</reference>
<dbReference type="Proteomes" id="UP001146351">
    <property type="component" value="Unassembled WGS sequence"/>
</dbReference>
<name>A0A9W9IY60_9EURO</name>
<organism evidence="3 4">
    <name type="scientific">Penicillium capsulatum</name>
    <dbReference type="NCBI Taxonomy" id="69766"/>
    <lineage>
        <taxon>Eukaryota</taxon>
        <taxon>Fungi</taxon>
        <taxon>Dikarya</taxon>
        <taxon>Ascomycota</taxon>
        <taxon>Pezizomycotina</taxon>
        <taxon>Eurotiomycetes</taxon>
        <taxon>Eurotiomycetidae</taxon>
        <taxon>Eurotiales</taxon>
        <taxon>Aspergillaceae</taxon>
        <taxon>Penicillium</taxon>
    </lineage>
</organism>
<gene>
    <name evidence="3" type="ORF">N7492_001652</name>
</gene>
<accession>A0A9W9IY60</accession>
<comment type="similarity">
    <text evidence="1">Belongs to the CutC family.</text>
</comment>